<organism evidence="1 2">
    <name type="scientific">Motiliproteus coralliicola</name>
    <dbReference type="NCBI Taxonomy" id="2283196"/>
    <lineage>
        <taxon>Bacteria</taxon>
        <taxon>Pseudomonadati</taxon>
        <taxon>Pseudomonadota</taxon>
        <taxon>Gammaproteobacteria</taxon>
        <taxon>Oceanospirillales</taxon>
        <taxon>Oceanospirillaceae</taxon>
        <taxon>Motiliproteus</taxon>
    </lineage>
</organism>
<dbReference type="OrthoDB" id="116240at2"/>
<dbReference type="AlphaFoldDB" id="A0A369WQT5"/>
<protein>
    <submittedName>
        <fullName evidence="1">TetR/AcrR family transcriptional regulator</fullName>
    </submittedName>
</protein>
<dbReference type="InterPro" id="IPR009057">
    <property type="entry name" value="Homeodomain-like_sf"/>
</dbReference>
<evidence type="ECO:0000313" key="2">
    <source>
        <dbReference type="Proteomes" id="UP000253769"/>
    </source>
</evidence>
<dbReference type="Proteomes" id="UP000253769">
    <property type="component" value="Unassembled WGS sequence"/>
</dbReference>
<evidence type="ECO:0000313" key="1">
    <source>
        <dbReference type="EMBL" id="RDE24037.1"/>
    </source>
</evidence>
<accession>A0A369WQT5</accession>
<dbReference type="EMBL" id="QQOH01000001">
    <property type="protein sequence ID" value="RDE24037.1"/>
    <property type="molecule type" value="Genomic_DNA"/>
</dbReference>
<name>A0A369WQT5_9GAMM</name>
<dbReference type="SUPFAM" id="SSF46689">
    <property type="entry name" value="Homeodomain-like"/>
    <property type="match status" value="1"/>
</dbReference>
<dbReference type="Gene3D" id="1.10.357.10">
    <property type="entry name" value="Tetracycline Repressor, domain 2"/>
    <property type="match status" value="1"/>
</dbReference>
<reference evidence="1 2" key="1">
    <citation type="submission" date="2018-07" db="EMBL/GenBank/DDBJ databases">
        <title>Motiliproteus coralliicola sp. nov., a bacterium isolated from Coral.</title>
        <authorList>
            <person name="Wang G."/>
        </authorList>
    </citation>
    <scope>NUCLEOTIDE SEQUENCE [LARGE SCALE GENOMIC DNA]</scope>
    <source>
        <strain evidence="1 2">C34</strain>
    </source>
</reference>
<gene>
    <name evidence="1" type="ORF">DV711_00040</name>
</gene>
<comment type="caution">
    <text evidence="1">The sequence shown here is derived from an EMBL/GenBank/DDBJ whole genome shotgun (WGS) entry which is preliminary data.</text>
</comment>
<keyword evidence="2" id="KW-1185">Reference proteome</keyword>
<sequence>MNETQMKIAAGLERAFAQHGFAQIGVDGLREATQVSLRTLYKYCPSREAMVVTALEHRHQRYLAHLLDGLPTTPTQALDEAFERIGNWMLENAPQGCLFKSAVAAHPDSELLHQMLERHKLEVCDGLVRATGLTSHRDELLFLHEAIIHSWSIMGSRAISSAKGFGQELFRQAAQQ</sequence>
<proteinExistence type="predicted"/>